<dbReference type="Pfam" id="PF14684">
    <property type="entry name" value="Tricorn_C1"/>
    <property type="match status" value="1"/>
</dbReference>
<comment type="function">
    <text evidence="7">Degrades oligopeptides.</text>
</comment>
<feature type="active site" description="Charge relay system" evidence="8">
    <location>
        <position position="1069"/>
    </location>
</feature>
<evidence type="ECO:0000256" key="8">
    <source>
        <dbReference type="PIRSR" id="PIRSR036421-1"/>
    </source>
</evidence>
<keyword evidence="13" id="KW-1185">Reference proteome</keyword>
<dbReference type="Gene3D" id="3.30.750.44">
    <property type="match status" value="1"/>
</dbReference>
<dbReference type="OrthoDB" id="9758793at2"/>
<feature type="active site" description="Charge relay system" evidence="8">
    <location>
        <position position="786"/>
    </location>
</feature>
<dbReference type="CDD" id="cd07562">
    <property type="entry name" value="Peptidase_S41_TRI"/>
    <property type="match status" value="1"/>
</dbReference>
<dbReference type="PIRSF" id="PIRSF036421">
    <property type="entry name" value="Tricorn_protease"/>
    <property type="match status" value="1"/>
</dbReference>
<evidence type="ECO:0000256" key="5">
    <source>
        <dbReference type="ARBA" id="ARBA00022801"/>
    </source>
</evidence>
<evidence type="ECO:0000313" key="12">
    <source>
        <dbReference type="EMBL" id="TLU61868.1"/>
    </source>
</evidence>
<dbReference type="InterPro" id="IPR005151">
    <property type="entry name" value="Tail-specific_protease"/>
</dbReference>
<keyword evidence="5 7" id="KW-0378">Hydrolase</keyword>
<feature type="region of interest" description="Disordered" evidence="9">
    <location>
        <begin position="1108"/>
        <end position="1128"/>
    </location>
</feature>
<dbReference type="Pfam" id="PF26549">
    <property type="entry name" value="Tricorn_N"/>
    <property type="match status" value="1"/>
</dbReference>
<feature type="signal peptide" evidence="10">
    <location>
        <begin position="1"/>
        <end position="25"/>
    </location>
</feature>
<dbReference type="Proteomes" id="UP000307790">
    <property type="component" value="Unassembled WGS sequence"/>
</dbReference>
<feature type="domain" description="Tail specific protease" evidence="11">
    <location>
        <begin position="888"/>
        <end position="1080"/>
    </location>
</feature>
<dbReference type="GO" id="GO:0008236">
    <property type="term" value="F:serine-type peptidase activity"/>
    <property type="evidence" value="ECO:0007669"/>
    <property type="project" value="UniProtKB-UniRule"/>
</dbReference>
<dbReference type="RefSeq" id="WP_138320634.1">
    <property type="nucleotide sequence ID" value="NZ_VCBC01000014.1"/>
</dbReference>
<dbReference type="EC" id="3.4.21.-" evidence="7"/>
<dbReference type="Gene3D" id="2.130.10.10">
    <property type="entry name" value="YVTN repeat-like/Quinoprotein amine dehydrogenase"/>
    <property type="match status" value="1"/>
</dbReference>
<dbReference type="Pfam" id="PF14685">
    <property type="entry name" value="PDZ_Tricorn"/>
    <property type="match status" value="1"/>
</dbReference>
<dbReference type="Pfam" id="PF26550">
    <property type="entry name" value="Tricorn_2nd"/>
    <property type="match status" value="1"/>
</dbReference>
<dbReference type="Gene3D" id="2.120.10.60">
    <property type="entry name" value="Tricorn protease N-terminal domain"/>
    <property type="match status" value="1"/>
</dbReference>
<dbReference type="GO" id="GO:0005737">
    <property type="term" value="C:cytoplasm"/>
    <property type="evidence" value="ECO:0007669"/>
    <property type="project" value="UniProtKB-SubCell"/>
</dbReference>
<dbReference type="AlphaFoldDB" id="A0A5R9II79"/>
<feature type="compositionally biased region" description="Basic and acidic residues" evidence="9">
    <location>
        <begin position="1109"/>
        <end position="1128"/>
    </location>
</feature>
<dbReference type="InterPro" id="IPR012393">
    <property type="entry name" value="Tricorn_protease"/>
</dbReference>
<dbReference type="PANTHER" id="PTHR43253">
    <property type="entry name" value="TRICORN PROTEASE HOMOLOG 2-RELATED"/>
    <property type="match status" value="1"/>
</dbReference>
<keyword evidence="3 7" id="KW-0963">Cytoplasm</keyword>
<dbReference type="Gene3D" id="2.30.42.10">
    <property type="match status" value="1"/>
</dbReference>
<dbReference type="InterPro" id="IPR029414">
    <property type="entry name" value="Tricorn_PDZ"/>
</dbReference>
<evidence type="ECO:0000256" key="3">
    <source>
        <dbReference type="ARBA" id="ARBA00022490"/>
    </source>
</evidence>
<feature type="active site" description="Nucleophile" evidence="8">
    <location>
        <position position="1011"/>
    </location>
</feature>
<evidence type="ECO:0000256" key="6">
    <source>
        <dbReference type="ARBA" id="ARBA00022825"/>
    </source>
</evidence>
<evidence type="ECO:0000259" key="11">
    <source>
        <dbReference type="SMART" id="SM00245"/>
    </source>
</evidence>
<reference evidence="12 13" key="1">
    <citation type="submission" date="2019-05" db="EMBL/GenBank/DDBJ databases">
        <title>Genome sequences of Thalassotalea litorea 1K03283.</title>
        <authorList>
            <person name="Zhang D."/>
        </authorList>
    </citation>
    <scope>NUCLEOTIDE SEQUENCE [LARGE SCALE GENOMIC DNA]</scope>
    <source>
        <strain evidence="12 13">MCCC 1K03283</strain>
    </source>
</reference>
<dbReference type="Pfam" id="PF03572">
    <property type="entry name" value="Peptidase_S41"/>
    <property type="match status" value="1"/>
</dbReference>
<keyword evidence="10" id="KW-0732">Signal</keyword>
<dbReference type="Gene3D" id="3.90.226.10">
    <property type="entry name" value="2-enoyl-CoA Hydratase, Chain A, domain 1"/>
    <property type="match status" value="1"/>
</dbReference>
<feature type="region of interest" description="Disordered" evidence="9">
    <location>
        <begin position="570"/>
        <end position="611"/>
    </location>
</feature>
<dbReference type="SUPFAM" id="SSF69304">
    <property type="entry name" value="Tricorn protease N-terminal domain"/>
    <property type="match status" value="1"/>
</dbReference>
<dbReference type="SUPFAM" id="SSF50156">
    <property type="entry name" value="PDZ domain-like"/>
    <property type="match status" value="1"/>
</dbReference>
<comment type="subcellular location">
    <subcellularLocation>
        <location evidence="1 7">Cytoplasm</location>
    </subcellularLocation>
</comment>
<sequence>MIRLRFTFLLVLLFGFLFSTLFAYASDIADTSSRSNTIATKENSQNLLLRQVDIHQDTLVFTYGQDIWQASLASQKAFRLTSFQDQAQSPKLSPDGKWIAFSAQLNGNFDVYIMPVGGGDIRQLTWHPGDDMVRGWSPDSSRIVFASSRETAPIPLPKFFTIHAYGGTPESLPMPRAQHGSYNPKGNKFVYQKITPWDDGWRKYRGGQNQPLRIVDLDTLEERFLPWAKEKQAQPVWIDNFIYFLADRDGVMNVYRMRSSARDSHQVEQLTFHQDYDVKSFSLWKDTLVWEQHGRLYQNNLLKGQPSPITDRKNNEPQIVTIQLFGDFPWTRQQWVQTNKHIESASVSATGKRALFVARGEVFSVPVDQGEERNLSRTWQREVDAQWSPDGKQIAWFSDKSEEYQLIVTDQFGHNAQHYDLKDEGFYKNLRWSPNGEKLSFTDQRQRIWVLTKDQGTMQRIDQDTQVIPYGMTSPSWSPDSNYLAYSKSGKNFLMDIYIHDFSAKKSYPVTDSMADNRSFSWDRNGKYLFITASVDFASKAPWLDLSTTGKAMENYQVYAITLQKNGQSPLTFKRDQEPIEPESEEGKQSRKNDTDESKTQEGKTAGKTSTDDNKVKIDFAGIQNRQVAIPVGKGHFSELSSAESGLLMVKTLNDEEKTLYLFDFDEQKSKVLLKGIKQYSLAANGEALLAQQGSLWKLADDVESIKDAPGLNLSLDLYLDPKREWQQKFREAWRYQRDYFYVENLHGANWPKIWQDYSPLLTGVNHLEDLNYLLDNLGAETSVGHSFNGGGEFPSLPQSQVGLLGADIAIEDSNFVIKRVFTGEQWNSAINQYAPFSPYANQVVAGDVIVAVNDQRLSVNNNFFQYFNGTLNKQTKVTIKSSKTSTTKDYWVKPIENESSLRQMSWVEDNRRYVAMASDNQLAYVWVPDTGSKGYAFFNRYFFAQADRKGVIIDERYNGGGFIADYMIDVLNRKLSGYFNNVLRPERPLTSPGAIIAGPKVLLINEMAGSGGDMFPYLFRFHKLGSIVGTRTWGGLVGIWGVPSFVDGGFMTTPRSGFYDLQGRWAVENEGVAPDIEVHENLLLSTKGKDAQLQKAVKVALEQLQDYQDQRRQPSPDDPIRAVQLKD</sequence>
<proteinExistence type="inferred from homology"/>
<dbReference type="InterPro" id="IPR015943">
    <property type="entry name" value="WD40/YVTN_repeat-like_dom_sf"/>
</dbReference>
<dbReference type="PANTHER" id="PTHR43253:SF1">
    <property type="entry name" value="TRICORN PROTEASE HOMOLOG 2-RELATED"/>
    <property type="match status" value="1"/>
</dbReference>
<accession>A0A5R9II79</accession>
<evidence type="ECO:0000256" key="7">
    <source>
        <dbReference type="PIRNR" id="PIRNR036421"/>
    </source>
</evidence>
<dbReference type="SMART" id="SM00245">
    <property type="entry name" value="TSPc"/>
    <property type="match status" value="1"/>
</dbReference>
<dbReference type="EMBL" id="VCBC01000014">
    <property type="protein sequence ID" value="TLU61868.1"/>
    <property type="molecule type" value="Genomic_DNA"/>
</dbReference>
<evidence type="ECO:0000256" key="4">
    <source>
        <dbReference type="ARBA" id="ARBA00022670"/>
    </source>
</evidence>
<feature type="compositionally biased region" description="Basic and acidic residues" evidence="9">
    <location>
        <begin position="585"/>
        <end position="602"/>
    </location>
</feature>
<protein>
    <recommendedName>
        <fullName evidence="7">Tricorn protease homolog</fullName>
        <ecNumber evidence="7">3.4.21.-</ecNumber>
    </recommendedName>
</protein>
<dbReference type="SUPFAM" id="SSF82171">
    <property type="entry name" value="DPP6 N-terminal domain-like"/>
    <property type="match status" value="1"/>
</dbReference>
<keyword evidence="4 7" id="KW-0645">Protease</keyword>
<evidence type="ECO:0000256" key="9">
    <source>
        <dbReference type="SAM" id="MobiDB-lite"/>
    </source>
</evidence>
<evidence type="ECO:0000313" key="13">
    <source>
        <dbReference type="Proteomes" id="UP000307790"/>
    </source>
</evidence>
<feature type="chain" id="PRO_5024361048" description="Tricorn protease homolog" evidence="10">
    <location>
        <begin position="26"/>
        <end position="1128"/>
    </location>
</feature>
<comment type="caution">
    <text evidence="12">The sequence shown here is derived from an EMBL/GenBank/DDBJ whole genome shotgun (WGS) entry which is preliminary data.</text>
</comment>
<gene>
    <name evidence="12" type="ORF">FE810_13705</name>
</gene>
<dbReference type="InterPro" id="IPR036034">
    <property type="entry name" value="PDZ_sf"/>
</dbReference>
<dbReference type="InterPro" id="IPR029045">
    <property type="entry name" value="ClpP/crotonase-like_dom_sf"/>
</dbReference>
<evidence type="ECO:0000256" key="2">
    <source>
        <dbReference type="ARBA" id="ARBA00008524"/>
    </source>
</evidence>
<organism evidence="12 13">
    <name type="scientific">Thalassotalea litorea</name>
    <dbReference type="NCBI Taxonomy" id="2020715"/>
    <lineage>
        <taxon>Bacteria</taxon>
        <taxon>Pseudomonadati</taxon>
        <taxon>Pseudomonadota</taxon>
        <taxon>Gammaproteobacteria</taxon>
        <taxon>Alteromonadales</taxon>
        <taxon>Colwelliaceae</taxon>
        <taxon>Thalassotalea</taxon>
    </lineage>
</organism>
<name>A0A5R9II79_9GAMM</name>
<dbReference type="SUPFAM" id="SSF52096">
    <property type="entry name" value="ClpP/crotonase"/>
    <property type="match status" value="1"/>
</dbReference>
<comment type="similarity">
    <text evidence="2 7">Belongs to the peptidase S41B family.</text>
</comment>
<keyword evidence="6 7" id="KW-0720">Serine protease</keyword>
<evidence type="ECO:0000256" key="10">
    <source>
        <dbReference type="SAM" id="SignalP"/>
    </source>
</evidence>
<dbReference type="InterPro" id="IPR028204">
    <property type="entry name" value="Tricorn_C1"/>
</dbReference>
<evidence type="ECO:0000256" key="1">
    <source>
        <dbReference type="ARBA" id="ARBA00004496"/>
    </source>
</evidence>
<dbReference type="GO" id="GO:0006508">
    <property type="term" value="P:proteolysis"/>
    <property type="evidence" value="ECO:0007669"/>
    <property type="project" value="UniProtKB-UniRule"/>
</dbReference>